<keyword evidence="4" id="KW-1185">Reference proteome</keyword>
<comment type="caution">
    <text evidence="3">The sequence shown here is derived from an EMBL/GenBank/DDBJ whole genome shotgun (WGS) entry which is preliminary data.</text>
</comment>
<dbReference type="CDD" id="cd01014">
    <property type="entry name" value="nicotinamidase_related"/>
    <property type="match status" value="1"/>
</dbReference>
<evidence type="ECO:0000259" key="2">
    <source>
        <dbReference type="Pfam" id="PF00857"/>
    </source>
</evidence>
<organism evidence="3 4">
    <name type="scientific">Haloferax marinum</name>
    <dbReference type="NCBI Taxonomy" id="2666143"/>
    <lineage>
        <taxon>Archaea</taxon>
        <taxon>Methanobacteriati</taxon>
        <taxon>Methanobacteriota</taxon>
        <taxon>Stenosarchaea group</taxon>
        <taxon>Halobacteria</taxon>
        <taxon>Halobacteriales</taxon>
        <taxon>Haloferacaceae</taxon>
        <taxon>Haloferax</taxon>
    </lineage>
</organism>
<proteinExistence type="predicted"/>
<keyword evidence="1" id="KW-0378">Hydrolase</keyword>
<gene>
    <name evidence="3" type="ORF">GJR99_12775</name>
</gene>
<dbReference type="OrthoDB" id="202119at2157"/>
<sequence>MTDVDLPEDAVLVCIDMQVGFDDDAWGDRNNPEMEARVAGLLAAWREAGAPVVHVRHDSTEPNSPLRRDAAGFDWKPEAEPVEGEVVFTKHVNSGFVGTDLESWLRDRDYTTLVVCGLTTDHCVSTTTRMAENLGFDVFLPADAVATFDREGYDGTQFSADEMHRTALAHLHREFATVVETGDLLGERGV</sequence>
<evidence type="ECO:0000313" key="3">
    <source>
        <dbReference type="EMBL" id="MRW97443.1"/>
    </source>
</evidence>
<dbReference type="Pfam" id="PF00857">
    <property type="entry name" value="Isochorismatase"/>
    <property type="match status" value="1"/>
</dbReference>
<accession>A0A6A8GB16</accession>
<name>A0A6A8GB16_9EURY</name>
<dbReference type="Proteomes" id="UP000443423">
    <property type="component" value="Unassembled WGS sequence"/>
</dbReference>
<dbReference type="InterPro" id="IPR000868">
    <property type="entry name" value="Isochorismatase-like_dom"/>
</dbReference>
<dbReference type="InterPro" id="IPR050272">
    <property type="entry name" value="Isochorismatase-like_hydrls"/>
</dbReference>
<dbReference type="SUPFAM" id="SSF52499">
    <property type="entry name" value="Isochorismatase-like hydrolases"/>
    <property type="match status" value="1"/>
</dbReference>
<dbReference type="AlphaFoldDB" id="A0A6A8GB16"/>
<evidence type="ECO:0000313" key="4">
    <source>
        <dbReference type="Proteomes" id="UP000443423"/>
    </source>
</evidence>
<feature type="domain" description="Isochorismatase-like" evidence="2">
    <location>
        <begin position="11"/>
        <end position="181"/>
    </location>
</feature>
<dbReference type="InterPro" id="IPR036380">
    <property type="entry name" value="Isochorismatase-like_sf"/>
</dbReference>
<dbReference type="PANTHER" id="PTHR43540">
    <property type="entry name" value="PEROXYUREIDOACRYLATE/UREIDOACRYLATE AMIDOHYDROLASE-RELATED"/>
    <property type="match status" value="1"/>
</dbReference>
<dbReference type="EMBL" id="WKJQ01000001">
    <property type="protein sequence ID" value="MRW97443.1"/>
    <property type="molecule type" value="Genomic_DNA"/>
</dbReference>
<dbReference type="GO" id="GO:0016787">
    <property type="term" value="F:hydrolase activity"/>
    <property type="evidence" value="ECO:0007669"/>
    <property type="project" value="UniProtKB-KW"/>
</dbReference>
<dbReference type="PANTHER" id="PTHR43540:SF1">
    <property type="entry name" value="ISOCHORISMATASE HYDROLASE"/>
    <property type="match status" value="1"/>
</dbReference>
<evidence type="ECO:0000256" key="1">
    <source>
        <dbReference type="ARBA" id="ARBA00022801"/>
    </source>
</evidence>
<reference evidence="3 4" key="1">
    <citation type="submission" date="2019-11" db="EMBL/GenBank/DDBJ databases">
        <title>Whole genome sequence of Haloferax sp. MBLA0078.</title>
        <authorList>
            <person name="Seo M.-J."/>
            <person name="Cho E.-S."/>
        </authorList>
    </citation>
    <scope>NUCLEOTIDE SEQUENCE [LARGE SCALE GENOMIC DNA]</scope>
    <source>
        <strain evidence="3 4">MBLA0078</strain>
    </source>
</reference>
<protein>
    <submittedName>
        <fullName evidence="3">Isochorismatase family protein</fullName>
    </submittedName>
</protein>
<dbReference type="Gene3D" id="3.40.50.850">
    <property type="entry name" value="Isochorismatase-like"/>
    <property type="match status" value="1"/>
</dbReference>
<dbReference type="RefSeq" id="WP_151112748.1">
    <property type="nucleotide sequence ID" value="NZ_WKJQ01000001.1"/>
</dbReference>